<dbReference type="Pfam" id="PF07690">
    <property type="entry name" value="MFS_1"/>
    <property type="match status" value="1"/>
</dbReference>
<evidence type="ECO:0000256" key="4">
    <source>
        <dbReference type="ARBA" id="ARBA00022475"/>
    </source>
</evidence>
<feature type="transmembrane region" description="Helical" evidence="8">
    <location>
        <begin position="213"/>
        <end position="231"/>
    </location>
</feature>
<keyword evidence="4" id="KW-1003">Cell membrane</keyword>
<feature type="transmembrane region" description="Helical" evidence="8">
    <location>
        <begin position="161"/>
        <end position="183"/>
    </location>
</feature>
<comment type="subcellular location">
    <subcellularLocation>
        <location evidence="1">Cell membrane</location>
        <topology evidence="1">Multi-pass membrane protein</topology>
    </subcellularLocation>
</comment>
<feature type="transmembrane region" description="Helical" evidence="8">
    <location>
        <begin position="251"/>
        <end position="270"/>
    </location>
</feature>
<dbReference type="Proteomes" id="UP001597116">
    <property type="component" value="Unassembled WGS sequence"/>
</dbReference>
<keyword evidence="3" id="KW-0813">Transport</keyword>
<comment type="similarity">
    <text evidence="2">Belongs to the major facilitator superfamily. Bcr/CmlA family.</text>
</comment>
<gene>
    <name evidence="10" type="ORF">ACFQ4C_07660</name>
</gene>
<evidence type="ECO:0000256" key="3">
    <source>
        <dbReference type="ARBA" id="ARBA00022448"/>
    </source>
</evidence>
<feature type="transmembrane region" description="Helical" evidence="8">
    <location>
        <begin position="100"/>
        <end position="121"/>
    </location>
</feature>
<name>A0ABW3Q3J5_9BACT</name>
<dbReference type="NCBIfam" id="TIGR00710">
    <property type="entry name" value="efflux_Bcr_CflA"/>
    <property type="match status" value="1"/>
</dbReference>
<protein>
    <submittedName>
        <fullName evidence="10">Multidrug effflux MFS transporter</fullName>
    </submittedName>
</protein>
<keyword evidence="7 8" id="KW-0472">Membrane</keyword>
<proteinExistence type="inferred from homology"/>
<dbReference type="InterPro" id="IPR011701">
    <property type="entry name" value="MFS"/>
</dbReference>
<evidence type="ECO:0000256" key="7">
    <source>
        <dbReference type="ARBA" id="ARBA00023136"/>
    </source>
</evidence>
<dbReference type="RefSeq" id="WP_379884094.1">
    <property type="nucleotide sequence ID" value="NZ_JBHTLP010000004.1"/>
</dbReference>
<keyword evidence="6 8" id="KW-1133">Transmembrane helix</keyword>
<dbReference type="InterPro" id="IPR020846">
    <property type="entry name" value="MFS_dom"/>
</dbReference>
<evidence type="ECO:0000256" key="8">
    <source>
        <dbReference type="SAM" id="Phobius"/>
    </source>
</evidence>
<dbReference type="CDD" id="cd17320">
    <property type="entry name" value="MFS_MdfA_MDR_like"/>
    <property type="match status" value="1"/>
</dbReference>
<feature type="transmembrane region" description="Helical" evidence="8">
    <location>
        <begin position="76"/>
        <end position="94"/>
    </location>
</feature>
<feature type="transmembrane region" description="Helical" evidence="8">
    <location>
        <begin position="309"/>
        <end position="331"/>
    </location>
</feature>
<evidence type="ECO:0000259" key="9">
    <source>
        <dbReference type="PROSITE" id="PS50850"/>
    </source>
</evidence>
<evidence type="ECO:0000256" key="1">
    <source>
        <dbReference type="ARBA" id="ARBA00004651"/>
    </source>
</evidence>
<dbReference type="PANTHER" id="PTHR23502:SF132">
    <property type="entry name" value="POLYAMINE TRANSPORTER 2-RELATED"/>
    <property type="match status" value="1"/>
</dbReference>
<dbReference type="PANTHER" id="PTHR23502">
    <property type="entry name" value="MAJOR FACILITATOR SUPERFAMILY"/>
    <property type="match status" value="1"/>
</dbReference>
<dbReference type="InterPro" id="IPR036259">
    <property type="entry name" value="MFS_trans_sf"/>
</dbReference>
<dbReference type="InterPro" id="IPR004812">
    <property type="entry name" value="Efflux_drug-R_Bcr/CmlA"/>
</dbReference>
<feature type="transmembrane region" description="Helical" evidence="8">
    <location>
        <begin position="133"/>
        <end position="155"/>
    </location>
</feature>
<accession>A0ABW3Q3J5</accession>
<evidence type="ECO:0000313" key="11">
    <source>
        <dbReference type="Proteomes" id="UP001597116"/>
    </source>
</evidence>
<evidence type="ECO:0000256" key="5">
    <source>
        <dbReference type="ARBA" id="ARBA00022692"/>
    </source>
</evidence>
<feature type="domain" description="Major facilitator superfamily (MFS) profile" evidence="9">
    <location>
        <begin position="6"/>
        <end position="392"/>
    </location>
</feature>
<feature type="transmembrane region" description="Helical" evidence="8">
    <location>
        <begin position="343"/>
        <end position="363"/>
    </location>
</feature>
<organism evidence="10 11">
    <name type="scientific">Larkinella insperata</name>
    <dbReference type="NCBI Taxonomy" id="332158"/>
    <lineage>
        <taxon>Bacteria</taxon>
        <taxon>Pseudomonadati</taxon>
        <taxon>Bacteroidota</taxon>
        <taxon>Cytophagia</taxon>
        <taxon>Cytophagales</taxon>
        <taxon>Spirosomataceae</taxon>
        <taxon>Larkinella</taxon>
    </lineage>
</organism>
<keyword evidence="11" id="KW-1185">Reference proteome</keyword>
<reference evidence="11" key="1">
    <citation type="journal article" date="2019" name="Int. J. Syst. Evol. Microbiol.">
        <title>The Global Catalogue of Microorganisms (GCM) 10K type strain sequencing project: providing services to taxonomists for standard genome sequencing and annotation.</title>
        <authorList>
            <consortium name="The Broad Institute Genomics Platform"/>
            <consortium name="The Broad Institute Genome Sequencing Center for Infectious Disease"/>
            <person name="Wu L."/>
            <person name="Ma J."/>
        </authorList>
    </citation>
    <scope>NUCLEOTIDE SEQUENCE [LARGE SCALE GENOMIC DNA]</scope>
    <source>
        <strain evidence="11">CCUG 55608</strain>
    </source>
</reference>
<feature type="transmembrane region" description="Helical" evidence="8">
    <location>
        <begin position="369"/>
        <end position="388"/>
    </location>
</feature>
<evidence type="ECO:0000313" key="10">
    <source>
        <dbReference type="EMBL" id="MFD1140979.1"/>
    </source>
</evidence>
<feature type="transmembrane region" description="Helical" evidence="8">
    <location>
        <begin position="282"/>
        <end position="303"/>
    </location>
</feature>
<dbReference type="SUPFAM" id="SSF103473">
    <property type="entry name" value="MFS general substrate transporter"/>
    <property type="match status" value="1"/>
</dbReference>
<feature type="transmembrane region" description="Helical" evidence="8">
    <location>
        <begin position="45"/>
        <end position="64"/>
    </location>
</feature>
<dbReference type="Gene3D" id="1.20.1720.10">
    <property type="entry name" value="Multidrug resistance protein D"/>
    <property type="match status" value="1"/>
</dbReference>
<evidence type="ECO:0000256" key="6">
    <source>
        <dbReference type="ARBA" id="ARBA00022989"/>
    </source>
</evidence>
<dbReference type="PROSITE" id="PS50850">
    <property type="entry name" value="MFS"/>
    <property type="match status" value="1"/>
</dbReference>
<dbReference type="EMBL" id="JBHTLP010000004">
    <property type="protein sequence ID" value="MFD1140979.1"/>
    <property type="molecule type" value="Genomic_DNA"/>
</dbReference>
<evidence type="ECO:0000256" key="2">
    <source>
        <dbReference type="ARBA" id="ARBA00006236"/>
    </source>
</evidence>
<comment type="caution">
    <text evidence="10">The sequence shown here is derived from an EMBL/GenBank/DDBJ whole genome shotgun (WGS) entry which is preliminary data.</text>
</comment>
<sequence length="409" mass="44028">MSKKTYLFLILILGSLTALGPFSIDMYLPGFPAIAKDLHTTPARVSLSLSGFFIGISVGQLLYGPLLDRFGRKKPLYIGLIVYILASAGCAFTQTIDGLIFMRVVQAIGSCAAAVASIAMVRDLFPVKDNAKVFSLLLLVVGASPMIAPTLGGYVTAAFGWQAVFVILMGMGIVILISVFLWLPASYQPDRSISLKPKPILLNFWSILREPQFYTYAFTSAIAFSGLFAYVSGSPILFMEVFHTDEKVYGWIFAFLSVGFIGSSQVNTLLLRKYRSEQIVNVALIGQVIIALTFLVVAMNGWLTLPTTLMFLFLFLCCIGFTNPNAAALSLAPFAKNAGSASALMGALQMGMGTLISVFISMFEEPSAIPMVLGMAGSASLALLVLLIGRRTITTQVDVPQDADAAMLH</sequence>
<keyword evidence="5 8" id="KW-0812">Transmembrane</keyword>